<evidence type="ECO:0000256" key="2">
    <source>
        <dbReference type="ARBA" id="ARBA00022553"/>
    </source>
</evidence>
<dbReference type="InterPro" id="IPR036890">
    <property type="entry name" value="HATPase_C_sf"/>
</dbReference>
<sequence length="543" mass="58148">MSHVFPSGPNAGHLADPAPPPGATDRAGRARVPPDHAACAHRASRAGPALVCPPAIVRTRDLWRCLMLRIAMFGLLLTLAIDAAIVLQARDRARASIERAAPVVLQLVVDELARHDGRFHIGPTVPDLARLDGLGGLAHVCVSATDLWGRSLAERCIGAVTGQERAPRWLAGLIGALIGNGVEHRGPLLQPTGIKNGELVIRPDIESEAAGAWRTMLQAFWLAAALLVVKFMIRRPLRRALAPSAEILAAVEALERGRLDTTLPRYELMELDRIAAGFNHLAARLRETLAAQRELAARLLAVREEERRSLARELHDELGQALTSIRAEAAFAAEIARDELPALLPCADALVRTSAATMDSVQRIVRGLRPPELELGLAAALRALVDDHLLRARRHGGAPAAAPCIELADDLDALDDGVAVSLYRVAQECLTNVARHGGRCTALRLVRDADCLRLEVDDDGSGQERAPARDEATADPQPADAGYARAGRRGFGRLGMAERMAALGGSLDFEPLEPAGLRVRAALPTTVTPTDRLADPLPQSVSR</sequence>
<evidence type="ECO:0000256" key="3">
    <source>
        <dbReference type="ARBA" id="ARBA00022679"/>
    </source>
</evidence>
<dbReference type="Pfam" id="PF02518">
    <property type="entry name" value="HATPase_c"/>
    <property type="match status" value="1"/>
</dbReference>
<reference evidence="10" key="2">
    <citation type="submission" date="2025-08" db="UniProtKB">
        <authorList>
            <consortium name="RefSeq"/>
        </authorList>
    </citation>
    <scope>IDENTIFICATION</scope>
</reference>
<evidence type="ECO:0000256" key="4">
    <source>
        <dbReference type="ARBA" id="ARBA00022777"/>
    </source>
</evidence>
<name>A0A8B6X834_9BURK</name>
<evidence type="ECO:0000313" key="9">
    <source>
        <dbReference type="Proteomes" id="UP000675920"/>
    </source>
</evidence>
<dbReference type="PANTHER" id="PTHR24421">
    <property type="entry name" value="NITRATE/NITRITE SENSOR PROTEIN NARX-RELATED"/>
    <property type="match status" value="1"/>
</dbReference>
<dbReference type="Proteomes" id="UP000675920">
    <property type="component" value="Unplaced"/>
</dbReference>
<dbReference type="CDD" id="cd16917">
    <property type="entry name" value="HATPase_UhpB-NarQ-NarX-like"/>
    <property type="match status" value="1"/>
</dbReference>
<keyword evidence="5" id="KW-0902">Two-component regulatory system</keyword>
<keyword evidence="2" id="KW-0597">Phosphoprotein</keyword>
<dbReference type="GO" id="GO:0016020">
    <property type="term" value="C:membrane"/>
    <property type="evidence" value="ECO:0007669"/>
    <property type="project" value="UniProtKB-SubCell"/>
</dbReference>
<dbReference type="SMART" id="SM00304">
    <property type="entry name" value="HAMP"/>
    <property type="match status" value="1"/>
</dbReference>
<feature type="domain" description="HAMP" evidence="8">
    <location>
        <begin position="238"/>
        <end position="290"/>
    </location>
</feature>
<evidence type="ECO:0000256" key="6">
    <source>
        <dbReference type="SAM" id="MobiDB-lite"/>
    </source>
</evidence>
<reference evidence="10" key="1">
    <citation type="journal article" date="1999" name="Adv. Microb. Physiol.">
        <title>The histidine protein kinase superfamily.</title>
        <authorList>
            <person name="Grebe T.W."/>
            <person name="Stock J.B."/>
        </authorList>
    </citation>
    <scope>NUCLEOTIDE SEQUENCE</scope>
</reference>
<organism evidence="9 10">
    <name type="scientific">Derxia gummosa DSM 723</name>
    <dbReference type="NCBI Taxonomy" id="1121388"/>
    <lineage>
        <taxon>Bacteria</taxon>
        <taxon>Pseudomonadati</taxon>
        <taxon>Pseudomonadota</taxon>
        <taxon>Betaproteobacteria</taxon>
        <taxon>Burkholderiales</taxon>
        <taxon>Alcaligenaceae</taxon>
        <taxon>Derxia</taxon>
    </lineage>
</organism>
<feature type="transmembrane region" description="Helical" evidence="7">
    <location>
        <begin position="66"/>
        <end position="87"/>
    </location>
</feature>
<evidence type="ECO:0000256" key="7">
    <source>
        <dbReference type="SAM" id="Phobius"/>
    </source>
</evidence>
<dbReference type="Pfam" id="PF07730">
    <property type="entry name" value="HisKA_3"/>
    <property type="match status" value="1"/>
</dbReference>
<dbReference type="Gene3D" id="3.30.565.10">
    <property type="entry name" value="Histidine kinase-like ATPase, C-terminal domain"/>
    <property type="match status" value="1"/>
</dbReference>
<dbReference type="InterPro" id="IPR011712">
    <property type="entry name" value="Sig_transdc_His_kin_sub3_dim/P"/>
</dbReference>
<feature type="region of interest" description="Disordered" evidence="6">
    <location>
        <begin position="1"/>
        <end position="36"/>
    </location>
</feature>
<comment type="subcellular location">
    <subcellularLocation>
        <location evidence="1">Membrane</location>
    </subcellularLocation>
</comment>
<dbReference type="RefSeq" id="WP_051377847.1">
    <property type="nucleotide sequence ID" value="NZ_AXWS01000007.1"/>
</dbReference>
<keyword evidence="9" id="KW-1185">Reference proteome</keyword>
<proteinExistence type="predicted"/>
<keyword evidence="3" id="KW-0808">Transferase</keyword>
<feature type="region of interest" description="Disordered" evidence="6">
    <location>
        <begin position="523"/>
        <end position="543"/>
    </location>
</feature>
<keyword evidence="7" id="KW-1133">Transmembrane helix</keyword>
<protein>
    <submittedName>
        <fullName evidence="10">Histidine kinase</fullName>
    </submittedName>
</protein>
<dbReference type="InterPro" id="IPR050482">
    <property type="entry name" value="Sensor_HK_TwoCompSys"/>
</dbReference>
<evidence type="ECO:0000256" key="1">
    <source>
        <dbReference type="ARBA" id="ARBA00004370"/>
    </source>
</evidence>
<dbReference type="InterPro" id="IPR003660">
    <property type="entry name" value="HAMP_dom"/>
</dbReference>
<evidence type="ECO:0000259" key="8">
    <source>
        <dbReference type="PROSITE" id="PS50885"/>
    </source>
</evidence>
<dbReference type="PROSITE" id="PS50885">
    <property type="entry name" value="HAMP"/>
    <property type="match status" value="1"/>
</dbReference>
<dbReference type="GO" id="GO:0000155">
    <property type="term" value="F:phosphorelay sensor kinase activity"/>
    <property type="evidence" value="ECO:0007669"/>
    <property type="project" value="InterPro"/>
</dbReference>
<dbReference type="AlphaFoldDB" id="A0A8B6X834"/>
<feature type="region of interest" description="Disordered" evidence="6">
    <location>
        <begin position="457"/>
        <end position="485"/>
    </location>
</feature>
<keyword evidence="4 10" id="KW-0418">Kinase</keyword>
<evidence type="ECO:0000256" key="5">
    <source>
        <dbReference type="ARBA" id="ARBA00023012"/>
    </source>
</evidence>
<dbReference type="SUPFAM" id="SSF55874">
    <property type="entry name" value="ATPase domain of HSP90 chaperone/DNA topoisomerase II/histidine kinase"/>
    <property type="match status" value="1"/>
</dbReference>
<keyword evidence="7" id="KW-0812">Transmembrane</keyword>
<dbReference type="GO" id="GO:0046983">
    <property type="term" value="F:protein dimerization activity"/>
    <property type="evidence" value="ECO:0007669"/>
    <property type="project" value="InterPro"/>
</dbReference>
<keyword evidence="7" id="KW-0472">Membrane</keyword>
<evidence type="ECO:0000313" key="10">
    <source>
        <dbReference type="RefSeq" id="WP_051377847.1"/>
    </source>
</evidence>
<dbReference type="PANTHER" id="PTHR24421:SF58">
    <property type="entry name" value="SIGNAL TRANSDUCTION HISTIDINE-PROTEIN KINASE_PHOSPHATASE UHPB"/>
    <property type="match status" value="1"/>
</dbReference>
<dbReference type="InterPro" id="IPR003594">
    <property type="entry name" value="HATPase_dom"/>
</dbReference>
<dbReference type="Gene3D" id="1.20.5.1930">
    <property type="match status" value="1"/>
</dbReference>
<accession>A0A8B6X834</accession>